<keyword evidence="8" id="KW-1185">Reference proteome</keyword>
<dbReference type="PANTHER" id="PTHR13315">
    <property type="entry name" value="METALLO PHOSPHOESTERASE RELATED"/>
    <property type="match status" value="1"/>
</dbReference>
<evidence type="ECO:0000313" key="8">
    <source>
        <dbReference type="Proteomes" id="UP001497453"/>
    </source>
</evidence>
<keyword evidence="2 5" id="KW-0812">Transmembrane</keyword>
<dbReference type="InterPro" id="IPR029052">
    <property type="entry name" value="Metallo-depent_PP-like"/>
</dbReference>
<comment type="subcellular location">
    <subcellularLocation>
        <location evidence="1">Membrane</location>
        <topology evidence="1">Multi-pass membrane protein</topology>
    </subcellularLocation>
</comment>
<evidence type="ECO:0000256" key="5">
    <source>
        <dbReference type="SAM" id="Phobius"/>
    </source>
</evidence>
<gene>
    <name evidence="7" type="ORF">GFSPODELE1_LOCUS6514</name>
</gene>
<proteinExistence type="predicted"/>
<feature type="transmembrane region" description="Helical" evidence="5">
    <location>
        <begin position="537"/>
        <end position="560"/>
    </location>
</feature>
<dbReference type="PANTHER" id="PTHR13315:SF4">
    <property type="entry name" value="METALLOPHOSPHOESTERASE, ISOFORM E"/>
    <property type="match status" value="1"/>
</dbReference>
<evidence type="ECO:0000256" key="4">
    <source>
        <dbReference type="ARBA" id="ARBA00023136"/>
    </source>
</evidence>
<reference evidence="8" key="1">
    <citation type="submission" date="2024-04" db="EMBL/GenBank/DDBJ databases">
        <authorList>
            <person name="Shaw F."/>
            <person name="Minotto A."/>
        </authorList>
    </citation>
    <scope>NUCLEOTIDE SEQUENCE [LARGE SCALE GENOMIC DNA]</scope>
</reference>
<keyword evidence="4 5" id="KW-0472">Membrane</keyword>
<evidence type="ECO:0000259" key="6">
    <source>
        <dbReference type="Pfam" id="PF00149"/>
    </source>
</evidence>
<keyword evidence="3 5" id="KW-1133">Transmembrane helix</keyword>
<evidence type="ECO:0000313" key="7">
    <source>
        <dbReference type="EMBL" id="CAL1707738.1"/>
    </source>
</evidence>
<dbReference type="InterPro" id="IPR033308">
    <property type="entry name" value="PGAP5/Cdc1/Ted1"/>
</dbReference>
<feature type="transmembrane region" description="Helical" evidence="5">
    <location>
        <begin position="380"/>
        <end position="398"/>
    </location>
</feature>
<feature type="domain" description="Calcineurin-like phosphoesterase" evidence="6">
    <location>
        <begin position="76"/>
        <end position="317"/>
    </location>
</feature>
<dbReference type="EMBL" id="OZ037947">
    <property type="protein sequence ID" value="CAL1707738.1"/>
    <property type="molecule type" value="Genomic_DNA"/>
</dbReference>
<dbReference type="SUPFAM" id="SSF56300">
    <property type="entry name" value="Metallo-dependent phosphatases"/>
    <property type="match status" value="1"/>
</dbReference>
<dbReference type="Proteomes" id="UP001497453">
    <property type="component" value="Chromosome 4"/>
</dbReference>
<evidence type="ECO:0000256" key="2">
    <source>
        <dbReference type="ARBA" id="ARBA00022692"/>
    </source>
</evidence>
<protein>
    <recommendedName>
        <fullName evidence="6">Calcineurin-like phosphoesterase domain-containing protein</fullName>
    </recommendedName>
</protein>
<evidence type="ECO:0000256" key="3">
    <source>
        <dbReference type="ARBA" id="ARBA00022989"/>
    </source>
</evidence>
<accession>A0ABP1DL14</accession>
<sequence>MSIWKGFSTYCMSSVLSSLIRLRPRPTNLLRLLWCLLLVWYEIGTFYHHVSQCTWPDSRLDSLDVPEASNVTEPTHVLLVADPQILDQRSYPGRDPALMWLTQRIVDMNMRRSWRATQTLHPDVVVFLGDMMDGGRFAMSDPEYESYYNRFKDIFFMKKDIPVFYIPGNHDIGLGNSGAFSSNAYDRYQKHFGPLNQNVEIANHSFVMVNAPGLVDEDNDRAMKGVSYARWAAAMPGGPIEFVYSTDAGHSETPTILLTHIPLARPEGSDCGPLREKWTIHQGVGFGYQNTLSDEASEFVLQALKPSAIFSGDDHDYCGYWHTLPGSNGRTVKEVSVKSFSMAMGVKVPGFQLLSLFPASYSGKESFQDIPCFLPNQNRIYLSIYVPLVFFSLLSLLVSNFHRVKALDNSQTYWNSSGTDAMESWAEGRAYLDAGAWRATTPTSIDEQVPLRKVSEAPNEDEDDEAYSLPVPGSSARRAFARSRTCSKSWSFILWGRRRHMTLDSSCLSSVLSPFFYQDGRNPMDYRRSRAGFFRGVFRDVFDVAWPALVLFVLLAWWTFL</sequence>
<name>A0ABP1DL14_9APHY</name>
<organism evidence="7 8">
    <name type="scientific">Somion occarium</name>
    <dbReference type="NCBI Taxonomy" id="3059160"/>
    <lineage>
        <taxon>Eukaryota</taxon>
        <taxon>Fungi</taxon>
        <taxon>Dikarya</taxon>
        <taxon>Basidiomycota</taxon>
        <taxon>Agaricomycotina</taxon>
        <taxon>Agaricomycetes</taxon>
        <taxon>Polyporales</taxon>
        <taxon>Cerrenaceae</taxon>
        <taxon>Somion</taxon>
    </lineage>
</organism>
<dbReference type="Pfam" id="PF00149">
    <property type="entry name" value="Metallophos"/>
    <property type="match status" value="1"/>
</dbReference>
<dbReference type="InterPro" id="IPR004843">
    <property type="entry name" value="Calcineurin-like_PHP"/>
</dbReference>
<evidence type="ECO:0000256" key="1">
    <source>
        <dbReference type="ARBA" id="ARBA00004141"/>
    </source>
</evidence>
<dbReference type="Gene3D" id="3.60.21.10">
    <property type="match status" value="1"/>
</dbReference>